<evidence type="ECO:0000256" key="1">
    <source>
        <dbReference type="ARBA" id="ARBA00022553"/>
    </source>
</evidence>
<accession>A0A1G5ARU6</accession>
<dbReference type="InterPro" id="IPR002059">
    <property type="entry name" value="CSP_DNA-bd"/>
</dbReference>
<sequence>MNFGTIKHWNDEKGYGFITPDNGGNDVFLHIKAFKKRSQRPEIGQVVSYDETLGDKGRLRALNVQFMENSFSSPQSTKLTVFSAFAFIYVVGISIGVQLGKLPKFSIPLYLGASIVTFLAYGIDKSKAKNGRWRTQESTLHFFSVIGGWPGALIAQQKFNHKTTKESFRFEFWFTVVLNCAGFFWFTSPGALEKTINSLEKILK</sequence>
<keyword evidence="3" id="KW-0472">Membrane</keyword>
<dbReference type="InterPro" id="IPR012340">
    <property type="entry name" value="NA-bd_OB-fold"/>
</dbReference>
<dbReference type="CDD" id="cd04458">
    <property type="entry name" value="CSP_CDS"/>
    <property type="match status" value="1"/>
</dbReference>
<proteinExistence type="predicted"/>
<dbReference type="AlphaFoldDB" id="A0A1G5ARU6"/>
<name>A0A1G5ARU6_9BACT</name>
<dbReference type="Pfam" id="PF00313">
    <property type="entry name" value="CSD"/>
    <property type="match status" value="1"/>
</dbReference>
<evidence type="ECO:0000313" key="5">
    <source>
        <dbReference type="EMBL" id="SCX80603.1"/>
    </source>
</evidence>
<reference evidence="5 6" key="1">
    <citation type="submission" date="2016-10" db="EMBL/GenBank/DDBJ databases">
        <authorList>
            <person name="de Groot N.N."/>
        </authorList>
    </citation>
    <scope>NUCLEOTIDE SEQUENCE [LARGE SCALE GENOMIC DNA]</scope>
    <source>
        <strain evidence="5 6">AA1</strain>
    </source>
</reference>
<dbReference type="InterPro" id="IPR019844">
    <property type="entry name" value="CSD_CS"/>
</dbReference>
<dbReference type="OrthoDB" id="72963at2"/>
<dbReference type="InterPro" id="IPR011129">
    <property type="entry name" value="CSD"/>
</dbReference>
<feature type="transmembrane region" description="Helical" evidence="3">
    <location>
        <begin position="168"/>
        <end position="186"/>
    </location>
</feature>
<keyword evidence="6" id="KW-1185">Reference proteome</keyword>
<protein>
    <submittedName>
        <fullName evidence="5">Uncharacterized membrane protein YsdA, DUF1294 family</fullName>
    </submittedName>
</protein>
<dbReference type="SMART" id="SM00357">
    <property type="entry name" value="CSP"/>
    <property type="match status" value="1"/>
</dbReference>
<keyword evidence="1" id="KW-0597">Phosphoprotein</keyword>
<dbReference type="InterPro" id="IPR010718">
    <property type="entry name" value="DUF1294"/>
</dbReference>
<feature type="domain" description="Cold-shock" evidence="4">
    <location>
        <begin position="3"/>
        <end position="67"/>
    </location>
</feature>
<evidence type="ECO:0000256" key="2">
    <source>
        <dbReference type="RuleBase" id="RU000408"/>
    </source>
</evidence>
<evidence type="ECO:0000313" key="6">
    <source>
        <dbReference type="Proteomes" id="UP000198870"/>
    </source>
</evidence>
<dbReference type="STRING" id="419481.SAMN05216233_101408"/>
<evidence type="ECO:0000259" key="4">
    <source>
        <dbReference type="SMART" id="SM00357"/>
    </source>
</evidence>
<keyword evidence="3" id="KW-1133">Transmembrane helix</keyword>
<dbReference type="GO" id="GO:0003730">
    <property type="term" value="F:mRNA 3'-UTR binding"/>
    <property type="evidence" value="ECO:0007669"/>
    <property type="project" value="TreeGrafter"/>
</dbReference>
<dbReference type="Proteomes" id="UP000198870">
    <property type="component" value="Unassembled WGS sequence"/>
</dbReference>
<gene>
    <name evidence="5" type="ORF">SAMN05216233_101408</name>
</gene>
<dbReference type="GO" id="GO:0043488">
    <property type="term" value="P:regulation of mRNA stability"/>
    <property type="evidence" value="ECO:0007669"/>
    <property type="project" value="TreeGrafter"/>
</dbReference>
<dbReference type="InterPro" id="IPR052069">
    <property type="entry name" value="Ca-reg_mRNA-binding_domain"/>
</dbReference>
<feature type="transmembrane region" description="Helical" evidence="3">
    <location>
        <begin position="79"/>
        <end position="99"/>
    </location>
</feature>
<dbReference type="PROSITE" id="PS00352">
    <property type="entry name" value="CSD_1"/>
    <property type="match status" value="1"/>
</dbReference>
<dbReference type="Gene3D" id="2.40.50.140">
    <property type="entry name" value="Nucleic acid-binding proteins"/>
    <property type="match status" value="1"/>
</dbReference>
<keyword evidence="3" id="KW-0812">Transmembrane</keyword>
<dbReference type="EMBL" id="FMUX01000001">
    <property type="protein sequence ID" value="SCX80603.1"/>
    <property type="molecule type" value="Genomic_DNA"/>
</dbReference>
<dbReference type="GO" id="GO:0005829">
    <property type="term" value="C:cytosol"/>
    <property type="evidence" value="ECO:0007669"/>
    <property type="project" value="UniProtKB-ARBA"/>
</dbReference>
<dbReference type="Pfam" id="PF06961">
    <property type="entry name" value="DUF1294"/>
    <property type="match status" value="1"/>
</dbReference>
<organism evidence="5 6">
    <name type="scientific">Desulfoluna spongiiphila</name>
    <dbReference type="NCBI Taxonomy" id="419481"/>
    <lineage>
        <taxon>Bacteria</taxon>
        <taxon>Pseudomonadati</taxon>
        <taxon>Thermodesulfobacteriota</taxon>
        <taxon>Desulfobacteria</taxon>
        <taxon>Desulfobacterales</taxon>
        <taxon>Desulfolunaceae</taxon>
        <taxon>Desulfoluna</taxon>
    </lineage>
</organism>
<feature type="transmembrane region" description="Helical" evidence="3">
    <location>
        <begin position="105"/>
        <end position="123"/>
    </location>
</feature>
<dbReference type="PRINTS" id="PR00050">
    <property type="entry name" value="COLDSHOCK"/>
</dbReference>
<dbReference type="PANTHER" id="PTHR12962:SF1">
    <property type="entry name" value="COLD SHOCK DOMAIN-CONTAINING PROTEIN CG9705"/>
    <property type="match status" value="1"/>
</dbReference>
<dbReference type="SUPFAM" id="SSF50249">
    <property type="entry name" value="Nucleic acid-binding proteins"/>
    <property type="match status" value="1"/>
</dbReference>
<comment type="subcellular location">
    <subcellularLocation>
        <location evidence="2">Cytoplasm</location>
    </subcellularLocation>
</comment>
<evidence type="ECO:0000256" key="3">
    <source>
        <dbReference type="SAM" id="Phobius"/>
    </source>
</evidence>
<dbReference type="PANTHER" id="PTHR12962">
    <property type="entry name" value="CALCIUM-REGULATED HEAT STABLE PROTEIN CRHSP-24-RELATED"/>
    <property type="match status" value="1"/>
</dbReference>
<dbReference type="RefSeq" id="WP_092207702.1">
    <property type="nucleotide sequence ID" value="NZ_FMUX01000001.1"/>
</dbReference>